<organism evidence="2">
    <name type="scientific">uncultured marine microorganism HF4000_APKG10F13</name>
    <dbReference type="NCBI Taxonomy" id="455557"/>
    <lineage>
        <taxon>unclassified sequences</taxon>
        <taxon>environmental samples</taxon>
    </lineage>
</organism>
<evidence type="ECO:0000259" key="1">
    <source>
        <dbReference type="PROSITE" id="PS50093"/>
    </source>
</evidence>
<feature type="domain" description="PKD" evidence="1">
    <location>
        <begin position="1183"/>
        <end position="1268"/>
    </location>
</feature>
<dbReference type="Gene3D" id="2.60.120.260">
    <property type="entry name" value="Galactose-binding domain-like"/>
    <property type="match status" value="1"/>
</dbReference>
<dbReference type="InterPro" id="IPR000601">
    <property type="entry name" value="PKD_dom"/>
</dbReference>
<dbReference type="Pfam" id="PF22352">
    <property type="entry name" value="K319L-like_PKD"/>
    <property type="match status" value="2"/>
</dbReference>
<dbReference type="InterPro" id="IPR035986">
    <property type="entry name" value="PKD_dom_sf"/>
</dbReference>
<dbReference type="SUPFAM" id="SSF49299">
    <property type="entry name" value="PKD domain"/>
    <property type="match status" value="4"/>
</dbReference>
<evidence type="ECO:0000313" key="2">
    <source>
        <dbReference type="EMBL" id="ABZ10037.1"/>
    </source>
</evidence>
<dbReference type="Pfam" id="PF18911">
    <property type="entry name" value="PKD_4"/>
    <property type="match status" value="1"/>
</dbReference>
<dbReference type="CDD" id="cd00146">
    <property type="entry name" value="PKD"/>
    <property type="match status" value="1"/>
</dbReference>
<dbReference type="InterPro" id="IPR022409">
    <property type="entry name" value="PKD/Chitinase_dom"/>
</dbReference>
<name>B3TBS8_9ZZZZ</name>
<dbReference type="Gene3D" id="2.60.40.10">
    <property type="entry name" value="Immunoglobulins"/>
    <property type="match status" value="4"/>
</dbReference>
<dbReference type="InterPro" id="IPR013783">
    <property type="entry name" value="Ig-like_fold"/>
</dbReference>
<protein>
    <submittedName>
        <fullName evidence="2">Putative PKD domain protein</fullName>
    </submittedName>
</protein>
<dbReference type="EMBL" id="EU016664">
    <property type="protein sequence ID" value="ABZ10037.1"/>
    <property type="molecule type" value="Genomic_DNA"/>
</dbReference>
<dbReference type="SMART" id="SM00089">
    <property type="entry name" value="PKD"/>
    <property type="match status" value="4"/>
</dbReference>
<sequence length="1304" mass="143721">MSAISSSKGKLVSALIFLLMISSALGVWSTQSPYDTSTSETKLIAESGQPQLGSRSGEEYDLGIDSIGVEEDSDYWNLVEALVPKDITVTVTNYGQESVNHVAVNLIIKNIEGKVQYDNVFDSRAFPEGHPTYTEELDTDEHLTFTFNKTNDQYQRTYEGEAEYYAKHTLFLLSGLSYVQAGIVFEEDQNPDNDYLRKDVEVAKWIDNAELPEDESGQWVIFGDTDDNGANSLDHVNMHRAYDFDHDADGCEWARDCTGGTSNTTAAFTGDYAFGTFNTYGWFKEGADPDDCDWDEFGDDDCPKFTTEPNQDDYFMSPALDLSGMQDLTLGFVYRGNLEEGDIVRLQISKDQGATWTNLEWNATSDNTDWDWEAKDDFSISSTYYGSEDTDNVRIRIQQDNDDDTITECGGAPCSMFFIDSIMLKGKEKITRDVAITDITVREDAFIVKSKTDDLQREINATVLNAGEAAWSDIPVVFSVTNPQGEDLDGYLDDTWIWLSTLGGDSSYGNIDTEGHEDQKDLFVLFSANGPNTYFVTVEVLVSSSDFFPDNNTMTVMFRIFDTFFYDNFESDDITYTEFESTSMNDNFWNTVTSSSAGVGSSDAGNDGTKIYRYYNGGDGYSAGADSHMVTPDECERSIEGQTVTDVCVDLRAAYDPFLQFYIIWELQPGDRFEVRAATNFDSLQQSSGTWTVLKTYEGTSGPWSSAGWVKESMSLAAFEGYQTWIDFRVVTVTGGDGGILLDDITVIGNEHVNNLGIVEVNTPGYAVLGEEYDLEIVVQSMGLKPQEDVNVYAQILADDGTQVWPSDQDWNYYQIQTALDKGDTFTVNPDSAGSSWRWGEDLEFGDYILHVEVWRDDETSVPDENPTRNTYEHYIEYVDETSVNLPPTATIDSISPSPARFDAEVTFNGTGVDSDGTIVAYEWREARNGTWTTMSNERNFSITGLSIGHHSITFRVQDNDGDWSSSNNTNATNATIATLMVYPNTPPAATIDSITPSPARFDAEVTFNGTGVDSDGTIVAYEWREARNGTGNGTWTTMSNERNFSITGLSVGNHIIHFRVQDNDGDWSNWAYGWNATAELYVYPNAPPVGTIDSIEPSLAEEGTNVSFSGTGSDSDGTIVAYLWKSSIDEELSTEEDFSSSDLSLGHHTITFRVQDSDGVWSSPASGGNGSGQGIQLWIYAVPVAIAGSDTAIEPGDTVQFSGAGTDEDGSITKYEWDFDGDGIYEWASSENGLSTYIYNNEGTFTVVLRVTDNDGFTATDSRVITVSKASDDGGDDDGSGIPAPSLAASVAAVAIIALRRRR</sequence>
<reference evidence="2" key="1">
    <citation type="journal article" date="2008" name="ISME J.">
        <title>Genomic patterns of recombination, clonal divergence and environment in marine microbial populations.</title>
        <authorList>
            <person name="Konstantinidis K.T."/>
            <person name="Delong E.F."/>
        </authorList>
    </citation>
    <scope>NUCLEOTIDE SEQUENCE</scope>
</reference>
<dbReference type="PROSITE" id="PS50093">
    <property type="entry name" value="PKD"/>
    <property type="match status" value="1"/>
</dbReference>
<gene>
    <name evidence="2" type="ORF">ALOHA_HF4000APKG10F13ctg1g21</name>
</gene>
<proteinExistence type="predicted"/>
<accession>B3TBS8</accession>